<keyword evidence="1" id="KW-1133">Transmembrane helix</keyword>
<dbReference type="InterPro" id="IPR037185">
    <property type="entry name" value="EmrE-like"/>
</dbReference>
<gene>
    <name evidence="2" type="ORF">METZ01_LOCUS56106</name>
</gene>
<reference evidence="2" key="1">
    <citation type="submission" date="2018-05" db="EMBL/GenBank/DDBJ databases">
        <authorList>
            <person name="Lanie J.A."/>
            <person name="Ng W.-L."/>
            <person name="Kazmierczak K.M."/>
            <person name="Andrzejewski T.M."/>
            <person name="Davidsen T.M."/>
            <person name="Wayne K.J."/>
            <person name="Tettelin H."/>
            <person name="Glass J.I."/>
            <person name="Rusch D."/>
            <person name="Podicherti R."/>
            <person name="Tsui H.-C.T."/>
            <person name="Winkler M.E."/>
        </authorList>
    </citation>
    <scope>NUCLEOTIDE SEQUENCE</scope>
</reference>
<evidence type="ECO:0000313" key="2">
    <source>
        <dbReference type="EMBL" id="SVA03252.1"/>
    </source>
</evidence>
<proteinExistence type="predicted"/>
<dbReference type="AlphaFoldDB" id="A0A381SGN2"/>
<evidence type="ECO:0008006" key="3">
    <source>
        <dbReference type="Google" id="ProtNLM"/>
    </source>
</evidence>
<dbReference type="EMBL" id="UINC01003087">
    <property type="protein sequence ID" value="SVA03252.1"/>
    <property type="molecule type" value="Genomic_DNA"/>
</dbReference>
<dbReference type="SUPFAM" id="SSF103481">
    <property type="entry name" value="Multidrug resistance efflux transporter EmrE"/>
    <property type="match status" value="1"/>
</dbReference>
<evidence type="ECO:0000256" key="1">
    <source>
        <dbReference type="SAM" id="Phobius"/>
    </source>
</evidence>
<accession>A0A381SGN2</accession>
<keyword evidence="1" id="KW-0472">Membrane</keyword>
<protein>
    <recommendedName>
        <fullName evidence="3">EamA domain-containing protein</fullName>
    </recommendedName>
</protein>
<organism evidence="2">
    <name type="scientific">marine metagenome</name>
    <dbReference type="NCBI Taxonomy" id="408172"/>
    <lineage>
        <taxon>unclassified sequences</taxon>
        <taxon>metagenomes</taxon>
        <taxon>ecological metagenomes</taxon>
    </lineage>
</organism>
<feature type="non-terminal residue" evidence="2">
    <location>
        <position position="1"/>
    </location>
</feature>
<keyword evidence="1" id="KW-0812">Transmembrane</keyword>
<feature type="transmembrane region" description="Helical" evidence="1">
    <location>
        <begin position="15"/>
        <end position="33"/>
    </location>
</feature>
<name>A0A381SGN2_9ZZZZ</name>
<sequence length="49" mass="5607">YAIAFGFFIFQEIPSSYTILGATLVVISSLIIFTRERQLKKAVIMPRQQ</sequence>